<sequence length="135" mass="14866">RLANFLGQGVIVQRLGDLRRGRRSTPERISSGIVEPTLKDTTPGDLSFVLPYRYLTDIIEMIEALDRIAPGVNSRHTLLYGVEVKFYSMQIKLTPEFESEIENLFAIGDGAGVSRGLVQASASGIMAARAVLKRM</sequence>
<gene>
    <name evidence="5" type="ORF">MNBD_NITROSPIRAE02-1710</name>
</gene>
<evidence type="ECO:0000256" key="3">
    <source>
        <dbReference type="ARBA" id="ARBA00022827"/>
    </source>
</evidence>
<dbReference type="InterPro" id="IPR036188">
    <property type="entry name" value="FAD/NAD-bd_sf"/>
</dbReference>
<dbReference type="AlphaFoldDB" id="A0A3B1CM05"/>
<keyword evidence="2" id="KW-0285">Flavoprotein</keyword>
<proteinExistence type="predicted"/>
<name>A0A3B1CM05_9ZZZZ</name>
<evidence type="ECO:0000313" key="5">
    <source>
        <dbReference type="EMBL" id="VAX31199.1"/>
    </source>
</evidence>
<comment type="cofactor">
    <cofactor evidence="1">
        <name>FAD</name>
        <dbReference type="ChEBI" id="CHEBI:57692"/>
    </cofactor>
</comment>
<dbReference type="SUPFAM" id="SSF51905">
    <property type="entry name" value="FAD/NAD(P)-binding domain"/>
    <property type="match status" value="1"/>
</dbReference>
<dbReference type="PANTHER" id="PTHR43106:SF1">
    <property type="entry name" value="DEHYDROGENASE-RELATED"/>
    <property type="match status" value="1"/>
</dbReference>
<feature type="domain" description="MnmG N-terminal" evidence="4">
    <location>
        <begin position="43"/>
        <end position="132"/>
    </location>
</feature>
<dbReference type="PANTHER" id="PTHR43106">
    <property type="entry name" value="DEHYDROGENASE-RELATED"/>
    <property type="match status" value="1"/>
</dbReference>
<feature type="non-terminal residue" evidence="5">
    <location>
        <position position="1"/>
    </location>
</feature>
<evidence type="ECO:0000256" key="1">
    <source>
        <dbReference type="ARBA" id="ARBA00001974"/>
    </source>
</evidence>
<protein>
    <submittedName>
        <fullName evidence="5">NAD(FAD)-utilizing dehydrogenase</fullName>
    </submittedName>
</protein>
<dbReference type="InterPro" id="IPR040131">
    <property type="entry name" value="MnmG_N"/>
</dbReference>
<reference evidence="5" key="1">
    <citation type="submission" date="2018-06" db="EMBL/GenBank/DDBJ databases">
        <authorList>
            <person name="Zhirakovskaya E."/>
        </authorList>
    </citation>
    <scope>NUCLEOTIDE SEQUENCE</scope>
</reference>
<dbReference type="EMBL" id="UOGH01000201">
    <property type="protein sequence ID" value="VAX31199.1"/>
    <property type="molecule type" value="Genomic_DNA"/>
</dbReference>
<organism evidence="5">
    <name type="scientific">hydrothermal vent metagenome</name>
    <dbReference type="NCBI Taxonomy" id="652676"/>
    <lineage>
        <taxon>unclassified sequences</taxon>
        <taxon>metagenomes</taxon>
        <taxon>ecological metagenomes</taxon>
    </lineage>
</organism>
<evidence type="ECO:0000256" key="2">
    <source>
        <dbReference type="ARBA" id="ARBA00022630"/>
    </source>
</evidence>
<dbReference type="Pfam" id="PF01134">
    <property type="entry name" value="GIDA"/>
    <property type="match status" value="1"/>
</dbReference>
<keyword evidence="3" id="KW-0274">FAD</keyword>
<evidence type="ECO:0000259" key="4">
    <source>
        <dbReference type="Pfam" id="PF01134"/>
    </source>
</evidence>
<accession>A0A3B1CM05</accession>